<gene>
    <name evidence="10 12" type="primary">rpe</name>
    <name evidence="12" type="ORF">LJD61_00625</name>
</gene>
<evidence type="ECO:0000256" key="8">
    <source>
        <dbReference type="ARBA" id="ARBA00022723"/>
    </source>
</evidence>
<evidence type="ECO:0000256" key="9">
    <source>
        <dbReference type="ARBA" id="ARBA00023235"/>
    </source>
</evidence>
<dbReference type="GO" id="GO:0004750">
    <property type="term" value="F:D-ribulose-phosphate 3-epimerase activity"/>
    <property type="evidence" value="ECO:0007669"/>
    <property type="project" value="UniProtKB-EC"/>
</dbReference>
<feature type="binding site" evidence="10">
    <location>
        <position position="65"/>
    </location>
    <ligand>
        <name>a divalent metal cation</name>
        <dbReference type="ChEBI" id="CHEBI:60240"/>
    </ligand>
</feature>
<feature type="binding site" evidence="10">
    <location>
        <position position="174"/>
    </location>
    <ligand>
        <name>a divalent metal cation</name>
        <dbReference type="ChEBI" id="CHEBI:60240"/>
    </ligand>
</feature>
<feature type="binding site" evidence="10">
    <location>
        <position position="32"/>
    </location>
    <ligand>
        <name>a divalent metal cation</name>
        <dbReference type="ChEBI" id="CHEBI:60240"/>
    </ligand>
</feature>
<dbReference type="EMBL" id="JAJEKE010000001">
    <property type="protein sequence ID" value="MCQ1528056.1"/>
    <property type="molecule type" value="Genomic_DNA"/>
</dbReference>
<reference evidence="12 13" key="1">
    <citation type="submission" date="2021-10" db="EMBL/GenBank/DDBJ databases">
        <title>Lutispora strain m25 sp. nov., a thermophilic, non-spore-forming bacterium isolated from a lab-scale methanogenic bioreactor digesting anaerobic sludge.</title>
        <authorList>
            <person name="El Houari A."/>
            <person name="Mcdonald J."/>
        </authorList>
    </citation>
    <scope>NUCLEOTIDE SEQUENCE [LARGE SCALE GENOMIC DNA]</scope>
    <source>
        <strain evidence="13">m25</strain>
    </source>
</reference>
<feature type="binding site" evidence="10">
    <location>
        <begin position="174"/>
        <end position="176"/>
    </location>
    <ligand>
        <name>substrate</name>
    </ligand>
</feature>
<feature type="binding site" evidence="10">
    <location>
        <begin position="196"/>
        <end position="197"/>
    </location>
    <ligand>
        <name>substrate</name>
    </ligand>
</feature>
<dbReference type="PIRSF" id="PIRSF001461">
    <property type="entry name" value="RPE"/>
    <property type="match status" value="1"/>
</dbReference>
<evidence type="ECO:0000256" key="3">
    <source>
        <dbReference type="ARBA" id="ARBA00001941"/>
    </source>
</evidence>
<evidence type="ECO:0000256" key="7">
    <source>
        <dbReference type="ARBA" id="ARBA00013188"/>
    </source>
</evidence>
<dbReference type="PROSITE" id="PS01086">
    <property type="entry name" value="RIBUL_P_3_EPIMER_2"/>
    <property type="match status" value="1"/>
</dbReference>
<keyword evidence="13" id="KW-1185">Reference proteome</keyword>
<feature type="binding site" evidence="10">
    <location>
        <position position="65"/>
    </location>
    <ligand>
        <name>substrate</name>
    </ligand>
</feature>
<feature type="binding site" evidence="10">
    <location>
        <position position="7"/>
    </location>
    <ligand>
        <name>substrate</name>
    </ligand>
</feature>
<dbReference type="Pfam" id="PF00834">
    <property type="entry name" value="Ribul_P_3_epim"/>
    <property type="match status" value="1"/>
</dbReference>
<feature type="active site" description="Proton acceptor" evidence="10">
    <location>
        <position position="34"/>
    </location>
</feature>
<feature type="binding site" evidence="10">
    <location>
        <begin position="141"/>
        <end position="144"/>
    </location>
    <ligand>
        <name>substrate</name>
    </ligand>
</feature>
<dbReference type="InterPro" id="IPR013785">
    <property type="entry name" value="Aldolase_TIM"/>
</dbReference>
<comment type="pathway">
    <text evidence="10">Carbohydrate degradation.</text>
</comment>
<accession>A0ABT1NAC6</accession>
<sequence>MIKVAPSILSADFANMSLDVKTVEEAGADMLHIDVMDGHFVPNITIGAPVVKSLRKVTDLVFDVHLMIDNPEQYIKDFALAGVQIITVHAEASKHLHRLLQMIRNEGVKTGLALNPATPISVLEHLLDDLDMVLIMSVNPGFGGQKFIPAIYDKISLTRKYLSEKNRHIPIQVDGGIGLDNIKKVCDCGAEIIVSGSAIFNSDSIKETIWLMKKADEVE</sequence>
<evidence type="ECO:0000313" key="13">
    <source>
        <dbReference type="Proteomes" id="UP001651880"/>
    </source>
</evidence>
<evidence type="ECO:0000256" key="10">
    <source>
        <dbReference type="HAMAP-Rule" id="MF_02227"/>
    </source>
</evidence>
<dbReference type="RefSeq" id="WP_255225566.1">
    <property type="nucleotide sequence ID" value="NZ_JAJEKE010000001.1"/>
</dbReference>
<dbReference type="Gene3D" id="3.20.20.70">
    <property type="entry name" value="Aldolase class I"/>
    <property type="match status" value="1"/>
</dbReference>
<dbReference type="SUPFAM" id="SSF51366">
    <property type="entry name" value="Ribulose-phoshate binding barrel"/>
    <property type="match status" value="1"/>
</dbReference>
<organism evidence="12 13">
    <name type="scientific">Lutispora saccharofermentans</name>
    <dbReference type="NCBI Taxonomy" id="3024236"/>
    <lineage>
        <taxon>Bacteria</taxon>
        <taxon>Bacillati</taxon>
        <taxon>Bacillota</taxon>
        <taxon>Clostridia</taxon>
        <taxon>Lutisporales</taxon>
        <taxon>Lutisporaceae</taxon>
        <taxon>Lutispora</taxon>
    </lineage>
</organism>
<evidence type="ECO:0000313" key="12">
    <source>
        <dbReference type="EMBL" id="MCQ1528056.1"/>
    </source>
</evidence>
<comment type="cofactor">
    <cofactor evidence="5">
        <name>Fe(2+)</name>
        <dbReference type="ChEBI" id="CHEBI:29033"/>
    </cofactor>
</comment>
<comment type="cofactor">
    <cofactor evidence="10">
        <name>a divalent metal cation</name>
        <dbReference type="ChEBI" id="CHEBI:60240"/>
    </cofactor>
    <text evidence="10">Binds 1 divalent metal cation per subunit.</text>
</comment>
<evidence type="ECO:0000256" key="4">
    <source>
        <dbReference type="ARBA" id="ARBA00001947"/>
    </source>
</evidence>
<dbReference type="PANTHER" id="PTHR11749">
    <property type="entry name" value="RIBULOSE-5-PHOSPHATE-3-EPIMERASE"/>
    <property type="match status" value="1"/>
</dbReference>
<dbReference type="CDD" id="cd00429">
    <property type="entry name" value="RPE"/>
    <property type="match status" value="1"/>
</dbReference>
<comment type="cofactor">
    <cofactor evidence="3">
        <name>Co(2+)</name>
        <dbReference type="ChEBI" id="CHEBI:48828"/>
    </cofactor>
</comment>
<evidence type="ECO:0000256" key="1">
    <source>
        <dbReference type="ARBA" id="ARBA00001782"/>
    </source>
</evidence>
<evidence type="ECO:0000256" key="5">
    <source>
        <dbReference type="ARBA" id="ARBA00001954"/>
    </source>
</evidence>
<keyword evidence="10 11" id="KW-0119">Carbohydrate metabolism</keyword>
<evidence type="ECO:0000256" key="6">
    <source>
        <dbReference type="ARBA" id="ARBA00009541"/>
    </source>
</evidence>
<name>A0ABT1NAC6_9FIRM</name>
<comment type="cofactor">
    <cofactor evidence="2">
        <name>Mn(2+)</name>
        <dbReference type="ChEBI" id="CHEBI:29035"/>
    </cofactor>
</comment>
<feature type="binding site" evidence="10">
    <location>
        <position position="34"/>
    </location>
    <ligand>
        <name>a divalent metal cation</name>
        <dbReference type="ChEBI" id="CHEBI:60240"/>
    </ligand>
</feature>
<dbReference type="HAMAP" id="MF_02227">
    <property type="entry name" value="RPE"/>
    <property type="match status" value="1"/>
</dbReference>
<dbReference type="InterPro" id="IPR011060">
    <property type="entry name" value="RibuloseP-bd_barrel"/>
</dbReference>
<comment type="catalytic activity">
    <reaction evidence="1 10 11">
        <text>D-ribulose 5-phosphate = D-xylulose 5-phosphate</text>
        <dbReference type="Rhea" id="RHEA:13677"/>
        <dbReference type="ChEBI" id="CHEBI:57737"/>
        <dbReference type="ChEBI" id="CHEBI:58121"/>
        <dbReference type="EC" id="5.1.3.1"/>
    </reaction>
</comment>
<dbReference type="NCBIfam" id="NF004076">
    <property type="entry name" value="PRK05581.1-4"/>
    <property type="match status" value="1"/>
</dbReference>
<comment type="caution">
    <text evidence="12">The sequence shown here is derived from an EMBL/GenBank/DDBJ whole genome shotgun (WGS) entry which is preliminary data.</text>
</comment>
<keyword evidence="9 10" id="KW-0413">Isomerase</keyword>
<evidence type="ECO:0000256" key="2">
    <source>
        <dbReference type="ARBA" id="ARBA00001936"/>
    </source>
</evidence>
<comment type="similarity">
    <text evidence="6 10 11">Belongs to the ribulose-phosphate 3-epimerase family.</text>
</comment>
<feature type="active site" description="Proton donor" evidence="10">
    <location>
        <position position="174"/>
    </location>
</feature>
<dbReference type="Proteomes" id="UP001651880">
    <property type="component" value="Unassembled WGS sequence"/>
</dbReference>
<proteinExistence type="inferred from homology"/>
<dbReference type="NCBIfam" id="TIGR01163">
    <property type="entry name" value="rpe"/>
    <property type="match status" value="1"/>
</dbReference>
<protein>
    <recommendedName>
        <fullName evidence="7 10">Ribulose-phosphate 3-epimerase</fullName>
        <ecNumber evidence="7 10">5.1.3.1</ecNumber>
    </recommendedName>
</protein>
<keyword evidence="8 10" id="KW-0479">Metal-binding</keyword>
<comment type="function">
    <text evidence="10">Catalyzes the reversible epimerization of D-ribulose 5-phosphate to D-xylulose 5-phosphate.</text>
</comment>
<evidence type="ECO:0000256" key="11">
    <source>
        <dbReference type="PIRNR" id="PIRNR001461"/>
    </source>
</evidence>
<dbReference type="InterPro" id="IPR000056">
    <property type="entry name" value="Ribul_P_3_epim-like"/>
</dbReference>
<dbReference type="InterPro" id="IPR026019">
    <property type="entry name" value="Ribul_P_3_epim"/>
</dbReference>
<dbReference type="EC" id="5.1.3.1" evidence="7 10"/>
<comment type="cofactor">
    <cofactor evidence="4">
        <name>Zn(2+)</name>
        <dbReference type="ChEBI" id="CHEBI:29105"/>
    </cofactor>
</comment>
<dbReference type="PROSITE" id="PS01085">
    <property type="entry name" value="RIBUL_P_3_EPIMER_1"/>
    <property type="match status" value="1"/>
</dbReference>